<gene>
    <name evidence="1" type="ORF">CDAR_396211</name>
</gene>
<evidence type="ECO:0000313" key="2">
    <source>
        <dbReference type="Proteomes" id="UP001054837"/>
    </source>
</evidence>
<name>A0AAV4WRA9_9ARAC</name>
<comment type="caution">
    <text evidence="1">The sequence shown here is derived from an EMBL/GenBank/DDBJ whole genome shotgun (WGS) entry which is preliminary data.</text>
</comment>
<dbReference type="EMBL" id="BPLQ01014882">
    <property type="protein sequence ID" value="GIY84063.1"/>
    <property type="molecule type" value="Genomic_DNA"/>
</dbReference>
<accession>A0AAV4WRA9</accession>
<protein>
    <submittedName>
        <fullName evidence="1">Uncharacterized protein</fullName>
    </submittedName>
</protein>
<dbReference type="Proteomes" id="UP001054837">
    <property type="component" value="Unassembled WGS sequence"/>
</dbReference>
<proteinExistence type="predicted"/>
<keyword evidence="2" id="KW-1185">Reference proteome</keyword>
<sequence>MTVHTTICLLANISFNSFPLQHFSKQILQQQYSLPKRSQTETSYTQTRLSFRHRPEQIPLQQEWILVFGEERHQMKDIAQASEFLL</sequence>
<reference evidence="1 2" key="1">
    <citation type="submission" date="2021-06" db="EMBL/GenBank/DDBJ databases">
        <title>Caerostris darwini draft genome.</title>
        <authorList>
            <person name="Kono N."/>
            <person name="Arakawa K."/>
        </authorList>
    </citation>
    <scope>NUCLEOTIDE SEQUENCE [LARGE SCALE GENOMIC DNA]</scope>
</reference>
<organism evidence="1 2">
    <name type="scientific">Caerostris darwini</name>
    <dbReference type="NCBI Taxonomy" id="1538125"/>
    <lineage>
        <taxon>Eukaryota</taxon>
        <taxon>Metazoa</taxon>
        <taxon>Ecdysozoa</taxon>
        <taxon>Arthropoda</taxon>
        <taxon>Chelicerata</taxon>
        <taxon>Arachnida</taxon>
        <taxon>Araneae</taxon>
        <taxon>Araneomorphae</taxon>
        <taxon>Entelegynae</taxon>
        <taxon>Araneoidea</taxon>
        <taxon>Araneidae</taxon>
        <taxon>Caerostris</taxon>
    </lineage>
</organism>
<evidence type="ECO:0000313" key="1">
    <source>
        <dbReference type="EMBL" id="GIY84063.1"/>
    </source>
</evidence>
<dbReference type="AlphaFoldDB" id="A0AAV4WRA9"/>